<evidence type="ECO:0000259" key="12">
    <source>
        <dbReference type="PROSITE" id="PS50893"/>
    </source>
</evidence>
<keyword evidence="3" id="KW-1003">Cell membrane</keyword>
<feature type="transmembrane region" description="Helical" evidence="11">
    <location>
        <begin position="401"/>
        <end position="421"/>
    </location>
</feature>
<dbReference type="OrthoDB" id="9787557at2"/>
<dbReference type="InterPro" id="IPR022515">
    <property type="entry name" value="NHPM_micro_ABC2"/>
</dbReference>
<dbReference type="GO" id="GO:0034040">
    <property type="term" value="F:ATPase-coupled lipid transmembrane transporter activity"/>
    <property type="evidence" value="ECO:0007669"/>
    <property type="project" value="TreeGrafter"/>
</dbReference>
<dbReference type="InterPro" id="IPR036640">
    <property type="entry name" value="ABC1_TM_sf"/>
</dbReference>
<evidence type="ECO:0000313" key="15">
    <source>
        <dbReference type="Proteomes" id="UP000316639"/>
    </source>
</evidence>
<feature type="transmembrane region" description="Helical" evidence="11">
    <location>
        <begin position="478"/>
        <end position="499"/>
    </location>
</feature>
<evidence type="ECO:0000313" key="14">
    <source>
        <dbReference type="EMBL" id="TWP43573.1"/>
    </source>
</evidence>
<dbReference type="GO" id="GO:0005524">
    <property type="term" value="F:ATP binding"/>
    <property type="evidence" value="ECO:0007669"/>
    <property type="project" value="UniProtKB-KW"/>
</dbReference>
<evidence type="ECO:0000256" key="9">
    <source>
        <dbReference type="ARBA" id="ARBA00061644"/>
    </source>
</evidence>
<evidence type="ECO:0000256" key="11">
    <source>
        <dbReference type="SAM" id="Phobius"/>
    </source>
</evidence>
<dbReference type="Gene3D" id="1.20.1560.10">
    <property type="entry name" value="ABC transporter type 1, transmembrane domain"/>
    <property type="match status" value="1"/>
</dbReference>
<gene>
    <name evidence="14" type="ORF">FKR81_42285</name>
</gene>
<comment type="caution">
    <text evidence="14">The sequence shown here is derived from an EMBL/GenBank/DDBJ whole genome shotgun (WGS) entry which is preliminary data.</text>
</comment>
<feature type="transmembrane region" description="Helical" evidence="11">
    <location>
        <begin position="664"/>
        <end position="685"/>
    </location>
</feature>
<dbReference type="Pfam" id="PF00005">
    <property type="entry name" value="ABC_tran"/>
    <property type="match status" value="1"/>
</dbReference>
<dbReference type="PROSITE" id="PS50929">
    <property type="entry name" value="ABC_TM1F"/>
    <property type="match status" value="1"/>
</dbReference>
<evidence type="ECO:0000259" key="13">
    <source>
        <dbReference type="PROSITE" id="PS50929"/>
    </source>
</evidence>
<evidence type="ECO:0000256" key="8">
    <source>
        <dbReference type="ARBA" id="ARBA00023136"/>
    </source>
</evidence>
<evidence type="ECO:0000256" key="10">
    <source>
        <dbReference type="SAM" id="MobiDB-lite"/>
    </source>
</evidence>
<sequence>MTELMGVGDDRLALAEWGDQVECTGVTRLPLGEAATMWMVTGGTFDLFAAAGGGSGRWTFLGRATTGTLVPGSPQNNDHVLVGRPSADCHLRRVQMTELDEARRHGDEALRRDLASGVDVGLRILLDALRPDLSLAQAATIALPSGEGLVLHEGHYGRVVDDIAWIKVEQGRLASSDGMLLRAGTAVFPVSGRGTFCGAPQAMVSAHTTLDLLEDGILWQQLGSRMTYLMGILQRRLEEQHGQDEAMLTAGRDAGKTVFIEAVRVVREHAESAPIDVPVDVSPSEPDAHGTPPIVEHDSIDEGTPGDRIALDAVRLVAEAAGIDRIRNRPVLGDRRLPPALRIVRAARIPHRSVRLRGTWWRTDIGPIVGHLQENGAPVALLRQDRGYVIVDPARQERTPVTAATAALLAPVGITLYRPLPDDVTSMRKLLVFGLHGCRSDLLRLVMSGTVAVTLSLLVPIAFGRILGDFVPDGQRSLIVQACLAVVAAGVVAMVFGVVQNLAVLRLEGRFEVAVQAGVWDRMLHLPSGFFNRYSTGELASAALSVNRIGELISGLAMTAVQAVLLTVVNLALQLWYNVPLALLSASLASVSVLVFVSIAKKLVVWQRAHAKLENALTNRVYQTLRGLPKLRTAAAEGYAYAQWAEAFVRSEHLRQRVQRLQNVVTVFDKTYVPFCTLMLLMLLLGPARNAMSADGILTFTVSFAAQLAATGQLIGALTSAGAVIPLFGQLEPILTEEPEVSSAKRHPGELSGAIELRNVSYRYSPDGPLVLDDVSVEIRPGEFLAVVGPSGSGKSSLLRLLVGFDSPVSGSVRYDDHDLADLDMTAVRGQCGVVLQHAEPFTGSILANIRGAEAYSMDEVREAVQMSGLADDIADLPMGVHTVLSDNGNTLSGGQRQRLMIAQALIRKPRMLFLDEATSALDNTTQQVVTNSTQALQATRVVIAHRLSTIMTADRVLVLAEGRVVQCGPPDELLKDSEGLFHQLARQQSV</sequence>
<dbReference type="PROSITE" id="PS50893">
    <property type="entry name" value="ABC_TRANSPORTER_2"/>
    <property type="match status" value="1"/>
</dbReference>
<keyword evidence="4 11" id="KW-0812">Transmembrane</keyword>
<dbReference type="InterPro" id="IPR003593">
    <property type="entry name" value="AAA+_ATPase"/>
</dbReference>
<dbReference type="SUPFAM" id="SSF90123">
    <property type="entry name" value="ABC transporter transmembrane region"/>
    <property type="match status" value="1"/>
</dbReference>
<feature type="transmembrane region" description="Helical" evidence="11">
    <location>
        <begin position="552"/>
        <end position="573"/>
    </location>
</feature>
<evidence type="ECO:0000256" key="5">
    <source>
        <dbReference type="ARBA" id="ARBA00022741"/>
    </source>
</evidence>
<dbReference type="GO" id="GO:0140359">
    <property type="term" value="F:ABC-type transporter activity"/>
    <property type="evidence" value="ECO:0007669"/>
    <property type="project" value="InterPro"/>
</dbReference>
<dbReference type="PANTHER" id="PTHR24221:SF654">
    <property type="entry name" value="ATP-BINDING CASSETTE SUB-FAMILY B MEMBER 6"/>
    <property type="match status" value="1"/>
</dbReference>
<feature type="domain" description="ABC transporter" evidence="12">
    <location>
        <begin position="755"/>
        <end position="987"/>
    </location>
</feature>
<dbReference type="EMBL" id="VOBR01000061">
    <property type="protein sequence ID" value="TWP43573.1"/>
    <property type="molecule type" value="Genomic_DNA"/>
</dbReference>
<comment type="subcellular location">
    <subcellularLocation>
        <location evidence="1">Cell membrane</location>
        <topology evidence="1">Multi-pass membrane protein</topology>
    </subcellularLocation>
</comment>
<reference evidence="14 15" key="1">
    <citation type="submission" date="2019-07" db="EMBL/GenBank/DDBJ databases">
        <title>Lentzea xizangensis sp. nov., isolated from Qinghai-Tibetan Plateau Soils.</title>
        <authorList>
            <person name="Huang J."/>
        </authorList>
    </citation>
    <scope>NUCLEOTIDE SEQUENCE [LARGE SCALE GENOMIC DNA]</scope>
    <source>
        <strain evidence="14 15">FXJ1.1311</strain>
    </source>
</reference>
<dbReference type="SMART" id="SM00382">
    <property type="entry name" value="AAA"/>
    <property type="match status" value="1"/>
</dbReference>
<dbReference type="InterPro" id="IPR011527">
    <property type="entry name" value="ABC1_TM_dom"/>
</dbReference>
<feature type="transmembrane region" description="Helical" evidence="11">
    <location>
        <begin position="579"/>
        <end position="600"/>
    </location>
</feature>
<name>A0A563EGE2_9PSEU</name>
<feature type="domain" description="ABC transmembrane type-1" evidence="13">
    <location>
        <begin position="451"/>
        <end position="723"/>
    </location>
</feature>
<dbReference type="Proteomes" id="UP000316639">
    <property type="component" value="Unassembled WGS sequence"/>
</dbReference>
<dbReference type="FunFam" id="3.40.50.300:FF:000299">
    <property type="entry name" value="ABC transporter ATP-binding protein/permease"/>
    <property type="match status" value="1"/>
</dbReference>
<dbReference type="GO" id="GO:0016887">
    <property type="term" value="F:ATP hydrolysis activity"/>
    <property type="evidence" value="ECO:0007669"/>
    <property type="project" value="InterPro"/>
</dbReference>
<dbReference type="NCBIfam" id="TIGR03797">
    <property type="entry name" value="NHLM_micro_ABC2"/>
    <property type="match status" value="1"/>
</dbReference>
<dbReference type="PANTHER" id="PTHR24221">
    <property type="entry name" value="ATP-BINDING CASSETTE SUB-FAMILY B"/>
    <property type="match status" value="1"/>
</dbReference>
<evidence type="ECO:0000256" key="1">
    <source>
        <dbReference type="ARBA" id="ARBA00004651"/>
    </source>
</evidence>
<accession>A0A563EGE2</accession>
<keyword evidence="15" id="KW-1185">Reference proteome</keyword>
<keyword evidence="2" id="KW-0813">Transport</keyword>
<feature type="transmembrane region" description="Helical" evidence="11">
    <location>
        <begin position="442"/>
        <end position="466"/>
    </location>
</feature>
<evidence type="ECO:0000256" key="3">
    <source>
        <dbReference type="ARBA" id="ARBA00022475"/>
    </source>
</evidence>
<keyword evidence="5" id="KW-0547">Nucleotide-binding</keyword>
<dbReference type="InterPro" id="IPR027417">
    <property type="entry name" value="P-loop_NTPase"/>
</dbReference>
<evidence type="ECO:0000256" key="7">
    <source>
        <dbReference type="ARBA" id="ARBA00022989"/>
    </source>
</evidence>
<dbReference type="InterPro" id="IPR003439">
    <property type="entry name" value="ABC_transporter-like_ATP-bd"/>
</dbReference>
<evidence type="ECO:0000256" key="6">
    <source>
        <dbReference type="ARBA" id="ARBA00022840"/>
    </source>
</evidence>
<feature type="region of interest" description="Disordered" evidence="10">
    <location>
        <begin position="276"/>
        <end position="303"/>
    </location>
</feature>
<dbReference type="InterPro" id="IPR017871">
    <property type="entry name" value="ABC_transporter-like_CS"/>
</dbReference>
<dbReference type="SUPFAM" id="SSF52540">
    <property type="entry name" value="P-loop containing nucleoside triphosphate hydrolases"/>
    <property type="match status" value="1"/>
</dbReference>
<dbReference type="PROSITE" id="PS00211">
    <property type="entry name" value="ABC_TRANSPORTER_1"/>
    <property type="match status" value="1"/>
</dbReference>
<protein>
    <submittedName>
        <fullName evidence="14">NHLP bacteriocin export ABC transporter permease/ATPase subunit</fullName>
    </submittedName>
</protein>
<organism evidence="14 15">
    <name type="scientific">Lentzea tibetensis</name>
    <dbReference type="NCBI Taxonomy" id="2591470"/>
    <lineage>
        <taxon>Bacteria</taxon>
        <taxon>Bacillati</taxon>
        <taxon>Actinomycetota</taxon>
        <taxon>Actinomycetes</taxon>
        <taxon>Pseudonocardiales</taxon>
        <taxon>Pseudonocardiaceae</taxon>
        <taxon>Lentzea</taxon>
    </lineage>
</organism>
<comment type="similarity">
    <text evidence="9">Belongs to the ABC transporter superfamily. Lipid exporter (TC 3.A.1.106) family.</text>
</comment>
<keyword evidence="8 11" id="KW-0472">Membrane</keyword>
<dbReference type="AlphaFoldDB" id="A0A563EGE2"/>
<keyword evidence="7 11" id="KW-1133">Transmembrane helix</keyword>
<evidence type="ECO:0000256" key="2">
    <source>
        <dbReference type="ARBA" id="ARBA00022448"/>
    </source>
</evidence>
<dbReference type="GO" id="GO:0005886">
    <property type="term" value="C:plasma membrane"/>
    <property type="evidence" value="ECO:0007669"/>
    <property type="project" value="UniProtKB-SubCell"/>
</dbReference>
<keyword evidence="6" id="KW-0067">ATP-binding</keyword>
<dbReference type="Gene3D" id="3.40.50.300">
    <property type="entry name" value="P-loop containing nucleotide triphosphate hydrolases"/>
    <property type="match status" value="1"/>
</dbReference>
<evidence type="ECO:0000256" key="4">
    <source>
        <dbReference type="ARBA" id="ARBA00022692"/>
    </source>
</evidence>
<dbReference type="Pfam" id="PF00664">
    <property type="entry name" value="ABC_membrane"/>
    <property type="match status" value="1"/>
</dbReference>
<dbReference type="RefSeq" id="WP_146361119.1">
    <property type="nucleotide sequence ID" value="NZ_VOBR01000061.1"/>
</dbReference>
<dbReference type="InterPro" id="IPR039421">
    <property type="entry name" value="Type_1_exporter"/>
</dbReference>
<proteinExistence type="inferred from homology"/>